<organism evidence="3 4">
    <name type="scientific">Enterococcus durans ATCC 6056</name>
    <dbReference type="NCBI Taxonomy" id="1140001"/>
    <lineage>
        <taxon>Bacteria</taxon>
        <taxon>Bacillati</taxon>
        <taxon>Bacillota</taxon>
        <taxon>Bacilli</taxon>
        <taxon>Lactobacillales</taxon>
        <taxon>Enterococcaceae</taxon>
        <taxon>Enterococcus</taxon>
    </lineage>
</organism>
<evidence type="ECO:0000259" key="2">
    <source>
        <dbReference type="Pfam" id="PF14690"/>
    </source>
</evidence>
<dbReference type="InterPro" id="IPR029261">
    <property type="entry name" value="Transposase_Znf"/>
</dbReference>
<reference evidence="3 4" key="1">
    <citation type="submission" date="2013-03" db="EMBL/GenBank/DDBJ databases">
        <title>The Genome Sequence of Enterococcus durans ATCC_6056 (Illumina only assembly).</title>
        <authorList>
            <consortium name="The Broad Institute Genomics Platform"/>
            <consortium name="The Broad Institute Genome Sequencing Center for Infectious Disease"/>
            <person name="Earl A."/>
            <person name="Russ C."/>
            <person name="Gilmore M."/>
            <person name="Surin D."/>
            <person name="Walker B."/>
            <person name="Young S."/>
            <person name="Zeng Q."/>
            <person name="Gargeya S."/>
            <person name="Fitzgerald M."/>
            <person name="Haas B."/>
            <person name="Abouelleil A."/>
            <person name="Allen A.W."/>
            <person name="Alvarado L."/>
            <person name="Arachchi H.M."/>
            <person name="Berlin A.M."/>
            <person name="Chapman S.B."/>
            <person name="Gainer-Dewar J."/>
            <person name="Goldberg J."/>
            <person name="Griggs A."/>
            <person name="Gujja S."/>
            <person name="Hansen M."/>
            <person name="Howarth C."/>
            <person name="Imamovic A."/>
            <person name="Ireland A."/>
            <person name="Larimer J."/>
            <person name="McCowan C."/>
            <person name="Murphy C."/>
            <person name="Pearson M."/>
            <person name="Poon T.W."/>
            <person name="Priest M."/>
            <person name="Roberts A."/>
            <person name="Saif S."/>
            <person name="Shea T."/>
            <person name="Sisk P."/>
            <person name="Sykes S."/>
            <person name="Wortman J."/>
            <person name="Nusbaum C."/>
            <person name="Birren B."/>
        </authorList>
    </citation>
    <scope>NUCLEOTIDE SEQUENCE [LARGE SCALE GENOMIC DNA]</scope>
    <source>
        <strain evidence="3 4">ATCC 6056</strain>
    </source>
</reference>
<sequence>MLVNFANIFFCIKKYRKDTLKSFRINLANKFIGGFKISHTQLIKDTLNILDLNIYFEENCLTKEKYKGQICLIYKGTLQYTPEECPHCLCVVPSRIIRWGTTTVRLLLNDVSEYRTYLELKKQRFKCKSCQRTFVADTSVAEKHCFISQKVRWSVIARLKENTSMTEIARQKNISTSSVYRVMKRFYRPLNPFKQTLPKVLCFDEFKSVRSVASAMSFIMMDGQSHALLDIVENRRLPYLERYFSRFSLATREAVQWIVIDMYAPYVSLVKKLFPNAQLIIDRFHIVQHIGRTFLNHRVKETPTLLKGTSHSQRGLGKKLKRYWKLLQKEEAKLNYEKRIWRASFKDYLTESEIVDRLLAACPNLRQGYQLYQDVLYAVKKRDQSLFEDCLTRDISGLPETYTTTLRTFKKFLPQIQNALHYSYSNGPLECLNNHIKVLKRNAYGFRSFYNFKLRIMIRHGKTFLTK</sequence>
<evidence type="ECO:0000313" key="4">
    <source>
        <dbReference type="Proteomes" id="UP000014210"/>
    </source>
</evidence>
<accession>A0ABP2V336</accession>
<dbReference type="EMBL" id="AHYU01000011">
    <property type="protein sequence ID" value="EOT35351.1"/>
    <property type="molecule type" value="Genomic_DNA"/>
</dbReference>
<dbReference type="PANTHER" id="PTHR33498">
    <property type="entry name" value="TRANSPOSASE FOR INSERTION SEQUENCE ELEMENT IS1557"/>
    <property type="match status" value="1"/>
</dbReference>
<dbReference type="InterPro" id="IPR009057">
    <property type="entry name" value="Homeodomain-like_sf"/>
</dbReference>
<proteinExistence type="predicted"/>
<dbReference type="Pfam" id="PF01610">
    <property type="entry name" value="DDE_Tnp_ISL3"/>
    <property type="match status" value="1"/>
</dbReference>
<dbReference type="PANTHER" id="PTHR33498:SF1">
    <property type="entry name" value="TRANSPOSASE FOR INSERTION SEQUENCE ELEMENT IS1557"/>
    <property type="match status" value="1"/>
</dbReference>
<gene>
    <name evidence="3" type="ORF">OMS_00555</name>
</gene>
<name>A0ABP2V336_9ENTE</name>
<dbReference type="InterPro" id="IPR002560">
    <property type="entry name" value="Transposase_DDE"/>
</dbReference>
<evidence type="ECO:0000259" key="1">
    <source>
        <dbReference type="Pfam" id="PF01610"/>
    </source>
</evidence>
<evidence type="ECO:0000313" key="3">
    <source>
        <dbReference type="EMBL" id="EOT35351.1"/>
    </source>
</evidence>
<dbReference type="Pfam" id="PF14690">
    <property type="entry name" value="Zn_ribbon_ISL3"/>
    <property type="match status" value="1"/>
</dbReference>
<dbReference type="Proteomes" id="UP000014210">
    <property type="component" value="Unassembled WGS sequence"/>
</dbReference>
<comment type="caution">
    <text evidence="3">The sequence shown here is derived from an EMBL/GenBank/DDBJ whole genome shotgun (WGS) entry which is preliminary data.</text>
</comment>
<dbReference type="NCBIfam" id="NF033550">
    <property type="entry name" value="transpos_ISL3"/>
    <property type="match status" value="1"/>
</dbReference>
<keyword evidence="4" id="KW-1185">Reference proteome</keyword>
<dbReference type="InterPro" id="IPR047951">
    <property type="entry name" value="Transpos_ISL3"/>
</dbReference>
<dbReference type="SUPFAM" id="SSF46689">
    <property type="entry name" value="Homeodomain-like"/>
    <property type="match status" value="1"/>
</dbReference>
<feature type="domain" description="Transposase IS204/IS1001/IS1096/IS1165 zinc-finger" evidence="2">
    <location>
        <begin position="82"/>
        <end position="130"/>
    </location>
</feature>
<feature type="domain" description="Transposase IS204/IS1001/IS1096/IS1165 DDE" evidence="1">
    <location>
        <begin position="201"/>
        <end position="456"/>
    </location>
</feature>
<protein>
    <submittedName>
        <fullName evidence="3">Transposase</fullName>
    </submittedName>
</protein>